<name>A0A7G9GH31_9FIRM</name>
<dbReference type="EMBL" id="CP060635">
    <property type="protein sequence ID" value="QNM10113.1"/>
    <property type="molecule type" value="Genomic_DNA"/>
</dbReference>
<dbReference type="AlphaFoldDB" id="A0A7G9GH31"/>
<protein>
    <submittedName>
        <fullName evidence="1">MarR family transcriptional regulator</fullName>
    </submittedName>
</protein>
<evidence type="ECO:0000313" key="1">
    <source>
        <dbReference type="EMBL" id="QNM10113.1"/>
    </source>
</evidence>
<accession>A0A7G9GH31</accession>
<evidence type="ECO:0000313" key="2">
    <source>
        <dbReference type="Proteomes" id="UP000515860"/>
    </source>
</evidence>
<keyword evidence="2" id="KW-1185">Reference proteome</keyword>
<dbReference type="GO" id="GO:0003700">
    <property type="term" value="F:DNA-binding transcription factor activity"/>
    <property type="evidence" value="ECO:0007669"/>
    <property type="project" value="InterPro"/>
</dbReference>
<dbReference type="RefSeq" id="WP_249329560.1">
    <property type="nucleotide sequence ID" value="NZ_CP060635.1"/>
</dbReference>
<dbReference type="InterPro" id="IPR036388">
    <property type="entry name" value="WH-like_DNA-bd_sf"/>
</dbReference>
<sequence>MIERFEKLTSGITQVYKSIQRIKKHRMDSLGLKGSHVMCIYYLSKNPEGLTAADLCSICREDKAGISRILSDLEMNQFITYTISPDKRKYRAKAVLTARGSDCALKVKDLIMSAVISGGKGISDEERELFYRVLFQVSENLNEICAKLDKETERISNNHESTEKDLLQGLSDSI</sequence>
<organism evidence="1 2">
    <name type="scientific">Wansuia hejianensis</name>
    <dbReference type="NCBI Taxonomy" id="2763667"/>
    <lineage>
        <taxon>Bacteria</taxon>
        <taxon>Bacillati</taxon>
        <taxon>Bacillota</taxon>
        <taxon>Clostridia</taxon>
        <taxon>Lachnospirales</taxon>
        <taxon>Lachnospiraceae</taxon>
        <taxon>Wansuia</taxon>
    </lineage>
</organism>
<dbReference type="KEGG" id="whj:H9Q79_07540"/>
<gene>
    <name evidence="1" type="ORF">H9Q79_07540</name>
</gene>
<dbReference type="InterPro" id="IPR036390">
    <property type="entry name" value="WH_DNA-bd_sf"/>
</dbReference>
<dbReference type="SUPFAM" id="SSF46785">
    <property type="entry name" value="Winged helix' DNA-binding domain"/>
    <property type="match status" value="1"/>
</dbReference>
<dbReference type="Gene3D" id="1.10.10.10">
    <property type="entry name" value="Winged helix-like DNA-binding domain superfamily/Winged helix DNA-binding domain"/>
    <property type="match status" value="1"/>
</dbReference>
<reference evidence="1 2" key="1">
    <citation type="submission" date="2020-08" db="EMBL/GenBank/DDBJ databases">
        <authorList>
            <person name="Liu C."/>
            <person name="Sun Q."/>
        </authorList>
    </citation>
    <scope>NUCLEOTIDE SEQUENCE [LARGE SCALE GENOMIC DNA]</scope>
    <source>
        <strain evidence="1 2">NSJ-29</strain>
    </source>
</reference>
<proteinExistence type="predicted"/>
<dbReference type="Proteomes" id="UP000515860">
    <property type="component" value="Chromosome"/>
</dbReference>